<evidence type="ECO:0000256" key="1">
    <source>
        <dbReference type="ARBA" id="ARBA00004123"/>
    </source>
</evidence>
<dbReference type="SUPFAM" id="SSF48371">
    <property type="entry name" value="ARM repeat"/>
    <property type="match status" value="1"/>
</dbReference>
<accession>A0A914BP19</accession>
<evidence type="ECO:0000256" key="4">
    <source>
        <dbReference type="ARBA" id="ARBA00022448"/>
    </source>
</evidence>
<reference evidence="9" key="1">
    <citation type="submission" date="2022-11" db="UniProtKB">
        <authorList>
            <consortium name="EnsemblMetazoa"/>
        </authorList>
    </citation>
    <scope>IDENTIFICATION</scope>
</reference>
<dbReference type="GO" id="GO:0006611">
    <property type="term" value="P:protein export from nucleus"/>
    <property type="evidence" value="ECO:0007669"/>
    <property type="project" value="TreeGrafter"/>
</dbReference>
<keyword evidence="4" id="KW-0813">Transport</keyword>
<dbReference type="OMA" id="SCKSIFH"/>
<dbReference type="PANTHER" id="PTHR12596">
    <property type="entry name" value="EXPORTIN 4,7-RELATED"/>
    <property type="match status" value="1"/>
</dbReference>
<evidence type="ECO:0000256" key="3">
    <source>
        <dbReference type="ARBA" id="ARBA00009466"/>
    </source>
</evidence>
<organism evidence="9 10">
    <name type="scientific">Patiria miniata</name>
    <name type="common">Bat star</name>
    <name type="synonym">Asterina miniata</name>
    <dbReference type="NCBI Taxonomy" id="46514"/>
    <lineage>
        <taxon>Eukaryota</taxon>
        <taxon>Metazoa</taxon>
        <taxon>Echinodermata</taxon>
        <taxon>Eleutherozoa</taxon>
        <taxon>Asterozoa</taxon>
        <taxon>Asteroidea</taxon>
        <taxon>Valvatacea</taxon>
        <taxon>Valvatida</taxon>
        <taxon>Asterinidae</taxon>
        <taxon>Patiria</taxon>
    </lineage>
</organism>
<keyword evidence="7" id="KW-0539">Nucleus</keyword>
<dbReference type="InterPro" id="IPR011989">
    <property type="entry name" value="ARM-like"/>
</dbReference>
<dbReference type="GO" id="GO:0005643">
    <property type="term" value="C:nuclear pore"/>
    <property type="evidence" value="ECO:0007669"/>
    <property type="project" value="TreeGrafter"/>
</dbReference>
<dbReference type="InterPro" id="IPR044189">
    <property type="entry name" value="XPO4/7-like"/>
</dbReference>
<evidence type="ECO:0000313" key="9">
    <source>
        <dbReference type="EnsemblMetazoa" id="XP_038078023.1"/>
    </source>
</evidence>
<sequence length="1146" mass="129167">MAAFLSELEHAARVIMAPPSVVSHEQRQSAEQVIMAFRKSKTPFAACRHILEHSKADYVLFQAASTIKEAAVREWILLGKKEIESMQSFLLKYVMQNTKLQNYVREQILQAVAVIFKRGTMDMKDTGRDALFADVSQMIASGQPQLQLMACSMLTALLNEYSSSSRTSAIGLSWEFHNDCKRLFEVNDLKRVFLFAVQVLHQFESNHAAMGQEATTVCSRFLAIAAQVLSWDFILVRPPRRRVGIFESIQTPPLKPDANWKDVLLDKGLLELFFKLHGKVRQSGEMCHHALQCLAQLASLGGPVLSSDKITAEYLSHYIQCLLQMLNSSVLQDHEAIGIAAIFNGLVTRFPPSALLAIPADLLTSFISCLSSLTCVFGRKSALEEAMHKDDQQYMEAYDKLLECWLSLLDNAAKFPDGYFKPHATQIFNLYLQCHLGAPDGLRNLRENGESSDDEEEINEVEEDDRELFEEQLGCIGVLGRAIPEHSIPLLSKILEDRVTSLQTHLMRLQHHRTGAAASHNLDLDQNMKQIHFLYEDLHWLLLITGFILANESKGETPMVPAEIMQYSIGQACNVDVQKSLHALTSSTNISQPIVHDEKVDKVVRLIAAIVRLAEVERQALSDFAGVLSPQVGRSTVWCLRRWLIPYLLLHEKYYSEISLPLNTVFGQDSAGGQWMVNFLLQKVVTNLVVWSSEHELAKDTIDLMVALVNRKDKAIPATQCDSYWVLAKLHSSKPSKLDTLPLDVRSSLMQALVMAGSCIPDKTNERQRFENEILNPVQQAFRELLHREDFASRALQTNVKSSVAHLLCLLRGVVLGTQVNRASELFTFCLPMLRDGVSLLRIYHNYPELVEQVLEVFVEVAMHQLCFLTQAESVKMYEVSLALLQAYSEANLGRTSVEVLAEEEQYRDLSLMMELLSSLFSRDMFVFLDDGRQQDTEDVNNAIESSDIVLHGLNIVVPLMNANLLKFPILCSEYFKLITFICELFPDKICLLAESLFTNFMASLEVGLSEYGADVTKMCLDGLATLAGHCVENQMREGALFQAMRHFTEVVFKIVLMQTFDMELISSAAEAFYSLVCCHQAKYTELVNVLLSSQSDPAVYQRLAEAFSKLTPAEEPLQLARKNKVQFLSRLETFLFNVRGFLCVK</sequence>
<dbReference type="OrthoDB" id="5548448at2759"/>
<keyword evidence="10" id="KW-1185">Reference proteome</keyword>
<dbReference type="FunFam" id="1.25.10.10:FF:000130">
    <property type="entry name" value="Exportin 4"/>
    <property type="match status" value="1"/>
</dbReference>
<proteinExistence type="inferred from homology"/>
<evidence type="ECO:0000256" key="6">
    <source>
        <dbReference type="ARBA" id="ARBA00022927"/>
    </source>
</evidence>
<comment type="subcellular location">
    <subcellularLocation>
        <location evidence="2">Cytoplasm</location>
    </subcellularLocation>
    <subcellularLocation>
        <location evidence="1">Nucleus</location>
    </subcellularLocation>
</comment>
<evidence type="ECO:0000313" key="10">
    <source>
        <dbReference type="Proteomes" id="UP000887568"/>
    </source>
</evidence>
<name>A0A914BP19_PATMI</name>
<dbReference type="GO" id="GO:0005737">
    <property type="term" value="C:cytoplasm"/>
    <property type="evidence" value="ECO:0007669"/>
    <property type="project" value="UniProtKB-SubCell"/>
</dbReference>
<dbReference type="InterPro" id="IPR016024">
    <property type="entry name" value="ARM-type_fold"/>
</dbReference>
<evidence type="ECO:0000256" key="2">
    <source>
        <dbReference type="ARBA" id="ARBA00004496"/>
    </source>
</evidence>
<dbReference type="RefSeq" id="XP_038078023.1">
    <property type="nucleotide sequence ID" value="XM_038222095.1"/>
</dbReference>
<dbReference type="CTD" id="64328"/>
<evidence type="ECO:0000256" key="8">
    <source>
        <dbReference type="ARBA" id="ARBA00040444"/>
    </source>
</evidence>
<protein>
    <recommendedName>
        <fullName evidence="8">Exportin-4</fullName>
    </recommendedName>
</protein>
<dbReference type="PANTHER" id="PTHR12596:SF1">
    <property type="entry name" value="EXPORTIN-4"/>
    <property type="match status" value="1"/>
</dbReference>
<evidence type="ECO:0000256" key="7">
    <source>
        <dbReference type="ARBA" id="ARBA00023242"/>
    </source>
</evidence>
<dbReference type="GeneID" id="119745609"/>
<keyword evidence="5" id="KW-0963">Cytoplasm</keyword>
<dbReference type="EnsemblMetazoa" id="XM_038222095.1">
    <property type="protein sequence ID" value="XP_038078023.1"/>
    <property type="gene ID" value="LOC119745609"/>
</dbReference>
<comment type="similarity">
    <text evidence="3">Belongs to the exportin family.</text>
</comment>
<dbReference type="Proteomes" id="UP000887568">
    <property type="component" value="Unplaced"/>
</dbReference>
<dbReference type="GO" id="GO:0005049">
    <property type="term" value="F:nuclear export signal receptor activity"/>
    <property type="evidence" value="ECO:0007669"/>
    <property type="project" value="InterPro"/>
</dbReference>
<evidence type="ECO:0000256" key="5">
    <source>
        <dbReference type="ARBA" id="ARBA00022490"/>
    </source>
</evidence>
<dbReference type="AlphaFoldDB" id="A0A914BP19"/>
<keyword evidence="6" id="KW-0653">Protein transport</keyword>
<dbReference type="Gene3D" id="1.25.10.10">
    <property type="entry name" value="Leucine-rich Repeat Variant"/>
    <property type="match status" value="2"/>
</dbReference>